<sequence>MAKAAPKPKKTVSEANLATLGAERLAGLLIEFATGDAALKRRLRMELSAEVGAGDLALELDKRLVSLAESRAKVSWRKRPGLLTELRAIRRVILERLAPLDTRLALDRLVAWFDLYVPLRTRVSDPKGEMTLMFDEASSDLAMLASEAGVDVAGPVLGEALSTRLSEWASWVGRGASDLSPELARRLLHDLTAGRPRPTGRAALLVRKLADRSGDLDAWLTAVPDDDRAKPEVGSEIARRLAAAGRPEEARAALVAARPTAPTSRWSRKEAAPEPPPEAWLRAEIAVLLAEGRKDEADEARWRLFATTLSPELVREIIAGLADFDDVEALDRAFGVAAGHPDVMRGLGFLMNWPALREAAELVLSRRDELRGAVEDVPPWSGRLAARYPEAALLLVRARARALARLGNGMDDELRTVLSEAEGLAANADVEPSHAVFAEEIDGLISRKRPVWR</sequence>
<dbReference type="Pfam" id="PF21810">
    <property type="entry name" value="DUF6880"/>
    <property type="match status" value="2"/>
</dbReference>
<name>A0ABN1GVA6_9CAUL</name>
<feature type="region of interest" description="Disordered" evidence="1">
    <location>
        <begin position="256"/>
        <end position="275"/>
    </location>
</feature>
<proteinExistence type="predicted"/>
<dbReference type="EMBL" id="BAAAGA010000003">
    <property type="protein sequence ID" value="GAA0620676.1"/>
    <property type="molecule type" value="Genomic_DNA"/>
</dbReference>
<comment type="caution">
    <text evidence="2">The sequence shown here is derived from an EMBL/GenBank/DDBJ whole genome shotgun (WGS) entry which is preliminary data.</text>
</comment>
<evidence type="ECO:0000313" key="3">
    <source>
        <dbReference type="Proteomes" id="UP001501352"/>
    </source>
</evidence>
<evidence type="ECO:0000313" key="2">
    <source>
        <dbReference type="EMBL" id="GAA0620676.1"/>
    </source>
</evidence>
<keyword evidence="3" id="KW-1185">Reference proteome</keyword>
<dbReference type="InterPro" id="IPR049245">
    <property type="entry name" value="DUF6880"/>
</dbReference>
<accession>A0ABN1GVA6</accession>
<evidence type="ECO:0000256" key="1">
    <source>
        <dbReference type="SAM" id="MobiDB-lite"/>
    </source>
</evidence>
<protein>
    <submittedName>
        <fullName evidence="2">Uncharacterized protein</fullName>
    </submittedName>
</protein>
<organism evidence="2 3">
    <name type="scientific">Brevundimonas kwangchunensis</name>
    <dbReference type="NCBI Taxonomy" id="322163"/>
    <lineage>
        <taxon>Bacteria</taxon>
        <taxon>Pseudomonadati</taxon>
        <taxon>Pseudomonadota</taxon>
        <taxon>Alphaproteobacteria</taxon>
        <taxon>Caulobacterales</taxon>
        <taxon>Caulobacteraceae</taxon>
        <taxon>Brevundimonas</taxon>
    </lineage>
</organism>
<dbReference type="Proteomes" id="UP001501352">
    <property type="component" value="Unassembled WGS sequence"/>
</dbReference>
<dbReference type="RefSeq" id="WP_343792402.1">
    <property type="nucleotide sequence ID" value="NZ_BAAAGA010000003.1"/>
</dbReference>
<gene>
    <name evidence="2" type="ORF">GCM10009422_15460</name>
</gene>
<reference evidence="2 3" key="1">
    <citation type="journal article" date="2019" name="Int. J. Syst. Evol. Microbiol.">
        <title>The Global Catalogue of Microorganisms (GCM) 10K type strain sequencing project: providing services to taxonomists for standard genome sequencing and annotation.</title>
        <authorList>
            <consortium name="The Broad Institute Genomics Platform"/>
            <consortium name="The Broad Institute Genome Sequencing Center for Infectious Disease"/>
            <person name="Wu L."/>
            <person name="Ma J."/>
        </authorList>
    </citation>
    <scope>NUCLEOTIDE SEQUENCE [LARGE SCALE GENOMIC DNA]</scope>
    <source>
        <strain evidence="2 3">JCM 12928</strain>
    </source>
</reference>